<feature type="region of interest" description="Disordered" evidence="1">
    <location>
        <begin position="89"/>
        <end position="156"/>
    </location>
</feature>
<evidence type="ECO:0000313" key="2">
    <source>
        <dbReference type="EMBL" id="KAK7232774.1"/>
    </source>
</evidence>
<dbReference type="Gene3D" id="3.40.50.11350">
    <property type="match status" value="1"/>
</dbReference>
<name>A0ABR1FL23_AURAN</name>
<keyword evidence="3" id="KW-1185">Reference proteome</keyword>
<accession>A0ABR1FL23</accession>
<gene>
    <name evidence="2" type="ORF">SO694_00037245</name>
</gene>
<proteinExistence type="predicted"/>
<sequence>MRRAALAVVALRAAAQPFAPELSHRYLPRTLNASAARPAADAAARLDALVAASGGLGCRSPLAGHRRSGFGSYLRILCHEAELSLLRGPRARAAAPARAPRRRRRPRRERRRRLRPPRAERLRRREPLRGGGRRQAARRASRARPQAAERARPRGAGARAAVDAWRAWAAAHEFWSSAALFAGCSGPPARALARAPRRARRASAARRAALDRRPRAPRRLLPRGRLHGPHVQRRRAPARGEACGLGARYGFGTLVVATDSDAALAELRAALPACGWPASAPVVATPARGGRQDGDKADARIEDLMAAGVVDAAEEFAAVLVDVTVLSDCDAFVGKFTSNLDRLAYALLVFRRQTLAPYASLDTAWSKDTPALYDPAVHGPLQATLAAAEHKSRLRNATRKKLQVADCATPRATPGWSDAPRSRWWCPATTS</sequence>
<feature type="compositionally biased region" description="Basic residues" evidence="1">
    <location>
        <begin position="129"/>
        <end position="142"/>
    </location>
</feature>
<comment type="caution">
    <text evidence="2">The sequence shown here is derived from an EMBL/GenBank/DDBJ whole genome shotgun (WGS) entry which is preliminary data.</text>
</comment>
<dbReference type="Proteomes" id="UP001363151">
    <property type="component" value="Unassembled WGS sequence"/>
</dbReference>
<dbReference type="EMBL" id="JBBJCI010000366">
    <property type="protein sequence ID" value="KAK7232774.1"/>
    <property type="molecule type" value="Genomic_DNA"/>
</dbReference>
<organism evidence="2 3">
    <name type="scientific">Aureococcus anophagefferens</name>
    <name type="common">Harmful bloom alga</name>
    <dbReference type="NCBI Taxonomy" id="44056"/>
    <lineage>
        <taxon>Eukaryota</taxon>
        <taxon>Sar</taxon>
        <taxon>Stramenopiles</taxon>
        <taxon>Ochrophyta</taxon>
        <taxon>Pelagophyceae</taxon>
        <taxon>Pelagomonadales</taxon>
        <taxon>Pelagomonadaceae</taxon>
        <taxon>Aureococcus</taxon>
    </lineage>
</organism>
<reference evidence="2 3" key="1">
    <citation type="submission" date="2024-03" db="EMBL/GenBank/DDBJ databases">
        <title>Aureococcus anophagefferens CCMP1851 and Kratosvirus quantuckense: Draft genome of a second virus-susceptible host strain in the model system.</title>
        <authorList>
            <person name="Chase E."/>
            <person name="Truchon A.R."/>
            <person name="Schepens W."/>
            <person name="Wilhelm S.W."/>
        </authorList>
    </citation>
    <scope>NUCLEOTIDE SEQUENCE [LARGE SCALE GENOMIC DNA]</scope>
    <source>
        <strain evidence="2 3">CCMP1851</strain>
    </source>
</reference>
<protein>
    <submittedName>
        <fullName evidence="2">Uncharacterized protein</fullName>
    </submittedName>
</protein>
<feature type="compositionally biased region" description="Low complexity" evidence="1">
    <location>
        <begin position="89"/>
        <end position="98"/>
    </location>
</feature>
<feature type="compositionally biased region" description="Basic residues" evidence="1">
    <location>
        <begin position="99"/>
        <end position="116"/>
    </location>
</feature>
<feature type="compositionally biased region" description="Basic and acidic residues" evidence="1">
    <location>
        <begin position="117"/>
        <end position="128"/>
    </location>
</feature>
<evidence type="ECO:0000256" key="1">
    <source>
        <dbReference type="SAM" id="MobiDB-lite"/>
    </source>
</evidence>
<evidence type="ECO:0000313" key="3">
    <source>
        <dbReference type="Proteomes" id="UP001363151"/>
    </source>
</evidence>